<evidence type="ECO:0000313" key="3">
    <source>
        <dbReference type="WBParaSite" id="GPUH_0001584101-mRNA-1"/>
    </source>
</evidence>
<protein>
    <submittedName>
        <fullName evidence="3">IBB domain-containing protein</fullName>
    </submittedName>
</protein>
<dbReference type="WBParaSite" id="GPUH_0001584101-mRNA-1">
    <property type="protein sequence ID" value="GPUH_0001584101-mRNA-1"/>
    <property type="gene ID" value="GPUH_0001584101"/>
</dbReference>
<dbReference type="Proteomes" id="UP000271098">
    <property type="component" value="Unassembled WGS sequence"/>
</dbReference>
<evidence type="ECO:0000313" key="1">
    <source>
        <dbReference type="EMBL" id="VDN26732.1"/>
    </source>
</evidence>
<dbReference type="OrthoDB" id="6141723at2759"/>
<keyword evidence="2" id="KW-1185">Reference proteome</keyword>
<sequence length="158" mass="18699">MNMDKERVANANAIRFRRHLDPEKKGEAERVMNSEAVRNSKLIDPVLRPSERETDDAAMLNCRSTQGTVRKCEENALEMQRRTEITELLIHERPTLQGRPTLYSDIFKSTAKRYDRRVTRRPFCLLFMTKKIELLKLSISMLLCFRKKRIHHRIDSLQ</sequence>
<accession>A0A183E4C8</accession>
<proteinExistence type="predicted"/>
<reference evidence="3" key="1">
    <citation type="submission" date="2016-06" db="UniProtKB">
        <authorList>
            <consortium name="WormBaseParasite"/>
        </authorList>
    </citation>
    <scope>IDENTIFICATION</scope>
</reference>
<reference evidence="1 2" key="2">
    <citation type="submission" date="2018-11" db="EMBL/GenBank/DDBJ databases">
        <authorList>
            <consortium name="Pathogen Informatics"/>
        </authorList>
    </citation>
    <scope>NUCLEOTIDE SEQUENCE [LARGE SCALE GENOMIC DNA]</scope>
</reference>
<organism evidence="3">
    <name type="scientific">Gongylonema pulchrum</name>
    <dbReference type="NCBI Taxonomy" id="637853"/>
    <lineage>
        <taxon>Eukaryota</taxon>
        <taxon>Metazoa</taxon>
        <taxon>Ecdysozoa</taxon>
        <taxon>Nematoda</taxon>
        <taxon>Chromadorea</taxon>
        <taxon>Rhabditida</taxon>
        <taxon>Spirurina</taxon>
        <taxon>Spiruromorpha</taxon>
        <taxon>Spiruroidea</taxon>
        <taxon>Gongylonematidae</taxon>
        <taxon>Gongylonema</taxon>
    </lineage>
</organism>
<dbReference type="EMBL" id="UYRT01082956">
    <property type="protein sequence ID" value="VDN26732.1"/>
    <property type="molecule type" value="Genomic_DNA"/>
</dbReference>
<name>A0A183E4C8_9BILA</name>
<evidence type="ECO:0000313" key="2">
    <source>
        <dbReference type="Proteomes" id="UP000271098"/>
    </source>
</evidence>
<gene>
    <name evidence="1" type="ORF">GPUH_LOCUS15820</name>
</gene>
<dbReference type="AlphaFoldDB" id="A0A183E4C8"/>